<name>A0A9X2KWV8_9GAMM</name>
<evidence type="ECO:0000313" key="2">
    <source>
        <dbReference type="Proteomes" id="UP001139319"/>
    </source>
</evidence>
<reference evidence="1" key="2">
    <citation type="submission" date="2023-01" db="EMBL/GenBank/DDBJ databases">
        <title>Gilvimarinus xylanilyticus HB14 isolated from Caulerpa lentillifera aquaculture base in Hainan, China.</title>
        <authorList>
            <person name="Zhang Y.-J."/>
        </authorList>
    </citation>
    <scope>NUCLEOTIDE SEQUENCE</scope>
    <source>
        <strain evidence="1">HB14</strain>
    </source>
</reference>
<gene>
    <name evidence="1" type="ORF">M6D89_09365</name>
</gene>
<dbReference type="InterPro" id="IPR021747">
    <property type="entry name" value="DUF3313"/>
</dbReference>
<dbReference type="Pfam" id="PF11769">
    <property type="entry name" value="DUF3313"/>
    <property type="match status" value="1"/>
</dbReference>
<dbReference type="AlphaFoldDB" id="A0A9X2KWV8"/>
<dbReference type="EMBL" id="JAMFTH010000002">
    <property type="protein sequence ID" value="MCP8899505.1"/>
    <property type="molecule type" value="Genomic_DNA"/>
</dbReference>
<sequence length="197" mass="22661">MPASKVENFALRENSNFSRFFYDTSADFSRYDKAIFFPLTFDRMALTEHSDPEFRESWNKSSFEEMDEICQFFDDYIIKKFDDSDVLTLTRTGGPNVLAVEFRLKDFMPTSKRREDALDTVGQSTNSLGVGVLTFQAVLVESQSGRLVAVIEDGLEIKAGSYSVDDRVGRNLAWKRSFQRIVTDLHDDIEQMQRQDS</sequence>
<evidence type="ECO:0000313" key="1">
    <source>
        <dbReference type="EMBL" id="MCP8899505.1"/>
    </source>
</evidence>
<comment type="caution">
    <text evidence="1">The sequence shown here is derived from an EMBL/GenBank/DDBJ whole genome shotgun (WGS) entry which is preliminary data.</text>
</comment>
<dbReference type="RefSeq" id="WP_253967802.1">
    <property type="nucleotide sequence ID" value="NZ_JAMFTH010000002.1"/>
</dbReference>
<accession>A0A9X2KWV8</accession>
<organism evidence="1 2">
    <name type="scientific">Gilvimarinus xylanilyticus</name>
    <dbReference type="NCBI Taxonomy" id="2944139"/>
    <lineage>
        <taxon>Bacteria</taxon>
        <taxon>Pseudomonadati</taxon>
        <taxon>Pseudomonadota</taxon>
        <taxon>Gammaproteobacteria</taxon>
        <taxon>Cellvibrionales</taxon>
        <taxon>Cellvibrionaceae</taxon>
        <taxon>Gilvimarinus</taxon>
    </lineage>
</organism>
<proteinExistence type="predicted"/>
<dbReference type="Proteomes" id="UP001139319">
    <property type="component" value="Unassembled WGS sequence"/>
</dbReference>
<keyword evidence="2" id="KW-1185">Reference proteome</keyword>
<reference evidence="1" key="1">
    <citation type="submission" date="2022-05" db="EMBL/GenBank/DDBJ databases">
        <authorList>
            <person name="Sun H.-N."/>
        </authorList>
    </citation>
    <scope>NUCLEOTIDE SEQUENCE</scope>
    <source>
        <strain evidence="1">HB14</strain>
    </source>
</reference>
<protein>
    <submittedName>
        <fullName evidence="1">DUF3313 family protein</fullName>
    </submittedName>
</protein>